<evidence type="ECO:0000256" key="8">
    <source>
        <dbReference type="ARBA" id="ARBA00031423"/>
    </source>
</evidence>
<keyword evidence="6" id="KW-0808">Transferase</keyword>
<evidence type="ECO:0000256" key="1">
    <source>
        <dbReference type="ARBA" id="ARBA00000439"/>
    </source>
</evidence>
<comment type="similarity">
    <text evidence="2">Belongs to the disproportionating enzyme family.</text>
</comment>
<dbReference type="Gene3D" id="3.20.20.80">
    <property type="entry name" value="Glycosidases"/>
    <property type="match status" value="1"/>
</dbReference>
<evidence type="ECO:0000256" key="9">
    <source>
        <dbReference type="ARBA" id="ARBA00031501"/>
    </source>
</evidence>
<evidence type="ECO:0000256" key="2">
    <source>
        <dbReference type="ARBA" id="ARBA00005684"/>
    </source>
</evidence>
<evidence type="ECO:0000256" key="3">
    <source>
        <dbReference type="ARBA" id="ARBA00012560"/>
    </source>
</evidence>
<evidence type="ECO:0000256" key="4">
    <source>
        <dbReference type="ARBA" id="ARBA00020295"/>
    </source>
</evidence>
<keyword evidence="5" id="KW-0328">Glycosyltransferase</keyword>
<evidence type="ECO:0000256" key="5">
    <source>
        <dbReference type="ARBA" id="ARBA00022676"/>
    </source>
</evidence>
<accession>A0A060BUH3</accession>
<comment type="catalytic activity">
    <reaction evidence="1">
        <text>Transfers a segment of a (1-&gt;4)-alpha-D-glucan to a new position in an acceptor, which may be glucose or a (1-&gt;4)-alpha-D-glucan.</text>
        <dbReference type="EC" id="2.4.1.25"/>
    </reaction>
</comment>
<dbReference type="GO" id="GO:0004134">
    <property type="term" value="F:4-alpha-glucanotransferase activity"/>
    <property type="evidence" value="ECO:0007669"/>
    <property type="project" value="UniProtKB-EC"/>
</dbReference>
<dbReference type="InterPro" id="IPR003385">
    <property type="entry name" value="Glyco_hydro_77"/>
</dbReference>
<protein>
    <recommendedName>
        <fullName evidence="4">4-alpha-glucanotransferase</fullName>
        <ecNumber evidence="3">2.4.1.25</ecNumber>
    </recommendedName>
    <alternativeName>
        <fullName evidence="8">Amylomaltase</fullName>
    </alternativeName>
    <alternativeName>
        <fullName evidence="9">Disproportionating enzyme</fullName>
    </alternativeName>
</protein>
<evidence type="ECO:0000256" key="6">
    <source>
        <dbReference type="ARBA" id="ARBA00022679"/>
    </source>
</evidence>
<evidence type="ECO:0000256" key="7">
    <source>
        <dbReference type="ARBA" id="ARBA00023277"/>
    </source>
</evidence>
<dbReference type="InterPro" id="IPR017853">
    <property type="entry name" value="GH"/>
</dbReference>
<sequence length="83" mass="8948">LCSSATVAIMSLQDVIGLGDEARMNTPGIAEGNWQWRATDKQLEESALRLANLAKKSDRFVSKTQLGQAGDMLDSESVKSLGH</sequence>
<reference evidence="10" key="1">
    <citation type="journal article" date="2013" name="Environ. Microbiol.">
        <title>Seasonally variable intestinal metagenomes of the red palm weevil (Rhynchophorus ferrugineus).</title>
        <authorList>
            <person name="Jia S."/>
            <person name="Zhang X."/>
            <person name="Zhang G."/>
            <person name="Yin A."/>
            <person name="Zhang S."/>
            <person name="Li F."/>
            <person name="Wang L."/>
            <person name="Zhao D."/>
            <person name="Yun Q."/>
            <person name="Tala"/>
            <person name="Wang J."/>
            <person name="Sun G."/>
            <person name="Baabdullah M."/>
            <person name="Yu X."/>
            <person name="Hu S."/>
            <person name="Al-Mssallem I.S."/>
            <person name="Yu J."/>
        </authorList>
    </citation>
    <scope>NUCLEOTIDE SEQUENCE</scope>
</reference>
<dbReference type="EMBL" id="KF120794">
    <property type="protein sequence ID" value="AIA88073.1"/>
    <property type="molecule type" value="Genomic_DNA"/>
</dbReference>
<dbReference type="AlphaFoldDB" id="A0A060BUH3"/>
<keyword evidence="7" id="KW-0119">Carbohydrate metabolism</keyword>
<evidence type="ECO:0000313" key="10">
    <source>
        <dbReference type="EMBL" id="AIA88073.1"/>
    </source>
</evidence>
<organism evidence="10">
    <name type="scientific">uncultured Rhodopirellula sp</name>
    <dbReference type="NCBI Taxonomy" id="666712"/>
    <lineage>
        <taxon>Bacteria</taxon>
        <taxon>Pseudomonadati</taxon>
        <taxon>Planctomycetota</taxon>
        <taxon>Planctomycetia</taxon>
        <taxon>Pirellulales</taxon>
        <taxon>Pirellulaceae</taxon>
        <taxon>Rhodopirellula</taxon>
        <taxon>environmental samples</taxon>
    </lineage>
</organism>
<dbReference type="Pfam" id="PF02446">
    <property type="entry name" value="Glyco_hydro_77"/>
    <property type="match status" value="1"/>
</dbReference>
<dbReference type="SUPFAM" id="SSF51445">
    <property type="entry name" value="(Trans)glycosidases"/>
    <property type="match status" value="1"/>
</dbReference>
<name>A0A060BUH3_9BACT</name>
<proteinExistence type="inferred from homology"/>
<feature type="non-terminal residue" evidence="10">
    <location>
        <position position="1"/>
    </location>
</feature>
<dbReference type="EC" id="2.4.1.25" evidence="3"/>
<dbReference type="GO" id="GO:0005975">
    <property type="term" value="P:carbohydrate metabolic process"/>
    <property type="evidence" value="ECO:0007669"/>
    <property type="project" value="InterPro"/>
</dbReference>